<evidence type="ECO:0000313" key="1">
    <source>
        <dbReference type="EMBL" id="AAP03117.1"/>
    </source>
</evidence>
<keyword evidence="3" id="KW-1185">Reference proteome</keyword>
<protein>
    <submittedName>
        <fullName evidence="2">2-iminobutanoate/2-iminopropanoate deaminase</fullName>
        <ecNumber evidence="2">3.5.99.10</ecNumber>
    </submittedName>
    <submittedName>
        <fullName evidence="1">Putative regulatory protein</fullName>
    </submittedName>
</protein>
<name>Q841L1_9ACTN</name>
<evidence type="ECO:0000313" key="3">
    <source>
        <dbReference type="Proteomes" id="UP001519309"/>
    </source>
</evidence>
<organism evidence="1">
    <name type="scientific">Streptomyces griseochromogenes</name>
    <dbReference type="NCBI Taxonomy" id="68214"/>
    <lineage>
        <taxon>Bacteria</taxon>
        <taxon>Bacillati</taxon>
        <taxon>Actinomycetota</taxon>
        <taxon>Actinomycetes</taxon>
        <taxon>Kitasatosporales</taxon>
        <taxon>Streptomycetaceae</taxon>
        <taxon>Streptomyces</taxon>
    </lineage>
</organism>
<gene>
    <name evidence="1" type="primary">blsC</name>
    <name evidence="2" type="ORF">J2Z21_007336</name>
</gene>
<dbReference type="Gene3D" id="3.30.1330.40">
    <property type="entry name" value="RutC-like"/>
    <property type="match status" value="1"/>
</dbReference>
<proteinExistence type="predicted"/>
<dbReference type="EMBL" id="JAGGLP010000020">
    <property type="protein sequence ID" value="MBP2054333.1"/>
    <property type="molecule type" value="Genomic_DNA"/>
</dbReference>
<dbReference type="PANTHER" id="PTHR11803">
    <property type="entry name" value="2-IMINOBUTANOATE/2-IMINOPROPANOATE DEAMINASE RIDA"/>
    <property type="match status" value="1"/>
</dbReference>
<dbReference type="PANTHER" id="PTHR11803:SF39">
    <property type="entry name" value="2-IMINOBUTANOATE_2-IMINOPROPANOATE DEAMINASE"/>
    <property type="match status" value="1"/>
</dbReference>
<dbReference type="SUPFAM" id="SSF55298">
    <property type="entry name" value="YjgF-like"/>
    <property type="match status" value="1"/>
</dbReference>
<dbReference type="OrthoDB" id="8684161at2"/>
<reference evidence="1" key="1">
    <citation type="submission" date="2002-12" db="EMBL/GenBank/DDBJ databases">
        <title>Complete Sequence and Organization of the Blasticidin S Biosynthetic Cluster of Streptomyces griseochromogenes.</title>
        <authorList>
            <person name="Cone M.C."/>
            <person name="Grochowski L."/>
            <person name="Yin X.H."/>
            <person name="Zabriskie T.M."/>
        </authorList>
    </citation>
    <scope>NUCLEOTIDE SEQUENCE</scope>
</reference>
<dbReference type="EMBL" id="AY196214">
    <property type="protein sequence ID" value="AAP03117.1"/>
    <property type="molecule type" value="Genomic_DNA"/>
</dbReference>
<dbReference type="GO" id="GO:0005829">
    <property type="term" value="C:cytosol"/>
    <property type="evidence" value="ECO:0007669"/>
    <property type="project" value="TreeGrafter"/>
</dbReference>
<dbReference type="Pfam" id="PF01042">
    <property type="entry name" value="Ribonuc_L-PSP"/>
    <property type="match status" value="1"/>
</dbReference>
<accession>Q841L1</accession>
<dbReference type="RefSeq" id="WP_079146808.1">
    <property type="nucleotide sequence ID" value="NZ_CP016279.1"/>
</dbReference>
<dbReference type="CDD" id="cd00448">
    <property type="entry name" value="YjgF_YER057c_UK114_family"/>
    <property type="match status" value="1"/>
</dbReference>
<evidence type="ECO:0000313" key="2">
    <source>
        <dbReference type="EMBL" id="MBP2054333.1"/>
    </source>
</evidence>
<dbReference type="GO" id="GO:0120241">
    <property type="term" value="F:2-iminobutanoate/2-iminopropanoate deaminase"/>
    <property type="evidence" value="ECO:0007669"/>
    <property type="project" value="UniProtKB-EC"/>
</dbReference>
<dbReference type="Proteomes" id="UP001519309">
    <property type="component" value="Unassembled WGS sequence"/>
</dbReference>
<dbReference type="InterPro" id="IPR006175">
    <property type="entry name" value="YjgF/YER057c/UK114"/>
</dbReference>
<reference evidence="2 3" key="2">
    <citation type="submission" date="2021-03" db="EMBL/GenBank/DDBJ databases">
        <title>Genomic Encyclopedia of Type Strains, Phase IV (KMG-IV): sequencing the most valuable type-strain genomes for metagenomic binning, comparative biology and taxonomic classification.</title>
        <authorList>
            <person name="Goeker M."/>
        </authorList>
    </citation>
    <scope>NUCLEOTIDE SEQUENCE [LARGE SCALE GENOMIC DNA]</scope>
    <source>
        <strain evidence="2 3">DSM 40499</strain>
    </source>
</reference>
<dbReference type="EC" id="3.5.99.10" evidence="2"/>
<keyword evidence="2" id="KW-0378">Hydrolase</keyword>
<dbReference type="AlphaFoldDB" id="Q841L1"/>
<dbReference type="InterPro" id="IPR035959">
    <property type="entry name" value="RutC-like_sf"/>
</dbReference>
<sequence>MIEGIHTENAPFVRFPDGTEPPLSQAIRAGELVFTSGQGPLDPVTHEIPDDFAAQVRQVLDNLVAVCVAAGSRKDLIIKCTCYLSDRSDFTIFNRVYQEFFTGCPQLPARTTVVAQLVREGVRVEIDGVAAVAEGPGRASL</sequence>